<organism evidence="2 3">
    <name type="scientific">Tenacibaculum vairaonense</name>
    <dbReference type="NCBI Taxonomy" id="3137860"/>
    <lineage>
        <taxon>Bacteria</taxon>
        <taxon>Pseudomonadati</taxon>
        <taxon>Bacteroidota</taxon>
        <taxon>Flavobacteriia</taxon>
        <taxon>Flavobacteriales</taxon>
        <taxon>Flavobacteriaceae</taxon>
        <taxon>Tenacibaculum</taxon>
    </lineage>
</organism>
<dbReference type="RefSeq" id="WP_348736700.1">
    <property type="nucleotide sequence ID" value="NZ_CAXJRC010000002.1"/>
</dbReference>
<protein>
    <submittedName>
        <fullName evidence="2">Uncharacterized protein</fullName>
    </submittedName>
</protein>
<keyword evidence="3" id="KW-1185">Reference proteome</keyword>
<sequence>MSIQAMISSIRNNQELLTKRTFKTDKKELYREENSELVFKKLPKEELEILKNKIVLKAKKERRIYYFLVFIIITLCVLPFMYLLLN</sequence>
<gene>
    <name evidence="2" type="ORF">T190115A13A_110097</name>
</gene>
<comment type="caution">
    <text evidence="2">The sequence shown here is derived from an EMBL/GenBank/DDBJ whole genome shotgun (WGS) entry which is preliminary data.</text>
</comment>
<evidence type="ECO:0000313" key="2">
    <source>
        <dbReference type="EMBL" id="CAL2104961.1"/>
    </source>
</evidence>
<feature type="transmembrane region" description="Helical" evidence="1">
    <location>
        <begin position="64"/>
        <end position="85"/>
    </location>
</feature>
<keyword evidence="1" id="KW-0472">Membrane</keyword>
<dbReference type="EMBL" id="CAXJRC010000002">
    <property type="protein sequence ID" value="CAL2104961.1"/>
    <property type="molecule type" value="Genomic_DNA"/>
</dbReference>
<proteinExistence type="predicted"/>
<evidence type="ECO:0000313" key="3">
    <source>
        <dbReference type="Proteomes" id="UP001497602"/>
    </source>
</evidence>
<keyword evidence="1" id="KW-1133">Transmembrane helix</keyword>
<evidence type="ECO:0000256" key="1">
    <source>
        <dbReference type="SAM" id="Phobius"/>
    </source>
</evidence>
<keyword evidence="1" id="KW-0812">Transmembrane</keyword>
<accession>A0ABM9PH78</accession>
<reference evidence="2 3" key="1">
    <citation type="submission" date="2024-05" db="EMBL/GenBank/DDBJ databases">
        <authorList>
            <person name="Duchaud E."/>
        </authorList>
    </citation>
    <scope>NUCLEOTIDE SEQUENCE [LARGE SCALE GENOMIC DNA]</scope>
    <source>
        <strain evidence="2">Ena-SAMPLE-TAB-13-05-2024-13:56:06:370-140305</strain>
    </source>
</reference>
<name>A0ABM9PH78_9FLAO</name>
<dbReference type="Proteomes" id="UP001497602">
    <property type="component" value="Unassembled WGS sequence"/>
</dbReference>